<evidence type="ECO:0000313" key="1">
    <source>
        <dbReference type="EMBL" id="MDA1362312.1"/>
    </source>
</evidence>
<gene>
    <name evidence="1" type="ORF">O1R50_21990</name>
</gene>
<proteinExistence type="predicted"/>
<organism evidence="1 2">
    <name type="scientific">Glycomyces luteolus</name>
    <dbReference type="NCBI Taxonomy" id="2670330"/>
    <lineage>
        <taxon>Bacteria</taxon>
        <taxon>Bacillati</taxon>
        <taxon>Actinomycetota</taxon>
        <taxon>Actinomycetes</taxon>
        <taxon>Glycomycetales</taxon>
        <taxon>Glycomycetaceae</taxon>
        <taxon>Glycomyces</taxon>
    </lineage>
</organism>
<dbReference type="EMBL" id="JAPZVP010000022">
    <property type="protein sequence ID" value="MDA1362312.1"/>
    <property type="molecule type" value="Genomic_DNA"/>
</dbReference>
<dbReference type="AlphaFoldDB" id="A0A9X3PEM8"/>
<reference evidence="1" key="1">
    <citation type="submission" date="2022-12" db="EMBL/GenBank/DDBJ databases">
        <title>Gycomyces niveus sp.nov.,a novel actinomycete isolated from soil in Shouguan.</title>
        <authorList>
            <person name="Yang X."/>
        </authorList>
    </citation>
    <scope>NUCLEOTIDE SEQUENCE</scope>
    <source>
        <strain evidence="1">NEAU-A15</strain>
    </source>
</reference>
<evidence type="ECO:0000313" key="2">
    <source>
        <dbReference type="Proteomes" id="UP001146067"/>
    </source>
</evidence>
<dbReference type="RefSeq" id="WP_270112378.1">
    <property type="nucleotide sequence ID" value="NZ_JAPZVP010000022.1"/>
</dbReference>
<dbReference type="InterPro" id="IPR036291">
    <property type="entry name" value="NAD(P)-bd_dom_sf"/>
</dbReference>
<comment type="caution">
    <text evidence="1">The sequence shown here is derived from an EMBL/GenBank/DDBJ whole genome shotgun (WGS) entry which is preliminary data.</text>
</comment>
<accession>A0A9X3PEM8</accession>
<protein>
    <recommendedName>
        <fullName evidence="3">NmrA-like family protein</fullName>
    </recommendedName>
</protein>
<sequence length="191" mass="19877">MIESRPARVVYSTSGFPADADPMAAALGESGLAHAVVAPRYYLENLLLPVVQEGIRAEGVLRYPLADGFAASWSSHLDVADAVAGLFDLPEVTGVVEVGQYPAVTGKDLAAGFAAACGREVVYEPITPARFGDLLAPLMGTEAAAVVRSGYESVAALPHNAIGEECSAQQLLGLTPRTTPQWLTDLGMAGH</sequence>
<evidence type="ECO:0008006" key="3">
    <source>
        <dbReference type="Google" id="ProtNLM"/>
    </source>
</evidence>
<dbReference type="SUPFAM" id="SSF51735">
    <property type="entry name" value="NAD(P)-binding Rossmann-fold domains"/>
    <property type="match status" value="1"/>
</dbReference>
<dbReference type="Gene3D" id="3.40.50.720">
    <property type="entry name" value="NAD(P)-binding Rossmann-like Domain"/>
    <property type="match status" value="1"/>
</dbReference>
<keyword evidence="2" id="KW-1185">Reference proteome</keyword>
<name>A0A9X3PEM8_9ACTN</name>
<dbReference type="Proteomes" id="UP001146067">
    <property type="component" value="Unassembled WGS sequence"/>
</dbReference>